<dbReference type="InParanoid" id="D8LV96"/>
<dbReference type="Proteomes" id="UP000008312">
    <property type="component" value="Unassembled WGS sequence"/>
</dbReference>
<reference evidence="1" key="1">
    <citation type="submission" date="2010-02" db="EMBL/GenBank/DDBJ databases">
        <title>Sequencing and annotation of the Blastocystis hominis genome.</title>
        <authorList>
            <person name="Wincker P."/>
        </authorList>
    </citation>
    <scope>NUCLEOTIDE SEQUENCE</scope>
    <source>
        <strain evidence="1">Singapore isolate B</strain>
    </source>
</reference>
<dbReference type="AlphaFoldDB" id="D8LV96"/>
<dbReference type="OrthoDB" id="197879at2759"/>
<accession>D8LV96</accession>
<organism evidence="1">
    <name type="scientific">Blastocystis hominis</name>
    <dbReference type="NCBI Taxonomy" id="12968"/>
    <lineage>
        <taxon>Eukaryota</taxon>
        <taxon>Sar</taxon>
        <taxon>Stramenopiles</taxon>
        <taxon>Bigyra</taxon>
        <taxon>Opalozoa</taxon>
        <taxon>Opalinata</taxon>
        <taxon>Blastocystidae</taxon>
        <taxon>Blastocystis</taxon>
    </lineage>
</organism>
<dbReference type="RefSeq" id="XP_012893783.1">
    <property type="nucleotide sequence ID" value="XM_013038329.1"/>
</dbReference>
<keyword evidence="2" id="KW-1185">Reference proteome</keyword>
<proteinExistence type="predicted"/>
<gene>
    <name evidence="1" type="ORF">GSBLH_T00000161001</name>
</gene>
<dbReference type="GeneID" id="24917480"/>
<dbReference type="EMBL" id="FN668638">
    <property type="protein sequence ID" value="CBK19735.2"/>
    <property type="molecule type" value="Genomic_DNA"/>
</dbReference>
<sequence>MNKLGENLQMNQLHMQKTRGNAHQHGVLDGFSYAFGEHELLVRSLDAGIVVVGKPTGFPCPFDEPDLEKGVSTMLVNNLWGVNYVMWYPFEKQDADMVFRYVIESS</sequence>
<protein>
    <submittedName>
        <fullName evidence="1">Uncharacterized protein</fullName>
    </submittedName>
</protein>
<name>D8LV96_BLAHO</name>
<evidence type="ECO:0000313" key="1">
    <source>
        <dbReference type="EMBL" id="CBK19735.2"/>
    </source>
</evidence>
<evidence type="ECO:0000313" key="2">
    <source>
        <dbReference type="Proteomes" id="UP000008312"/>
    </source>
</evidence>